<dbReference type="AlphaFoldDB" id="A0A841P8X0"/>
<organism evidence="1 2">
    <name type="scientific">Mesorhizobium sangaii</name>
    <dbReference type="NCBI Taxonomy" id="505389"/>
    <lineage>
        <taxon>Bacteria</taxon>
        <taxon>Pseudomonadati</taxon>
        <taxon>Pseudomonadota</taxon>
        <taxon>Alphaproteobacteria</taxon>
        <taxon>Hyphomicrobiales</taxon>
        <taxon>Phyllobacteriaceae</taxon>
        <taxon>Mesorhizobium</taxon>
    </lineage>
</organism>
<dbReference type="EMBL" id="JACHEF010000002">
    <property type="protein sequence ID" value="MBB6409248.1"/>
    <property type="molecule type" value="Genomic_DNA"/>
</dbReference>
<accession>A0A841P8X0</accession>
<evidence type="ECO:0000313" key="2">
    <source>
        <dbReference type="Proteomes" id="UP000556329"/>
    </source>
</evidence>
<evidence type="ECO:0000313" key="1">
    <source>
        <dbReference type="EMBL" id="MBB6409248.1"/>
    </source>
</evidence>
<dbReference type="Proteomes" id="UP000556329">
    <property type="component" value="Unassembled WGS sequence"/>
</dbReference>
<keyword evidence="2" id="KW-1185">Reference proteome</keyword>
<protein>
    <submittedName>
        <fullName evidence="1">Uncharacterized protein</fullName>
    </submittedName>
</protein>
<proteinExistence type="predicted"/>
<dbReference type="RefSeq" id="WP_184872336.1">
    <property type="nucleotide sequence ID" value="NZ_JACHEF010000002.1"/>
</dbReference>
<gene>
    <name evidence="1" type="ORF">HNQ71_001913</name>
</gene>
<sequence length="60" mass="7027">MKPEDLARFRTLEDQALPLEFDSYLSRLERMERAARLARIHEDGAPAVADALSDRIQWRE</sequence>
<comment type="caution">
    <text evidence="1">The sequence shown here is derived from an EMBL/GenBank/DDBJ whole genome shotgun (WGS) entry which is preliminary data.</text>
</comment>
<name>A0A841P8X0_9HYPH</name>
<reference evidence="1 2" key="1">
    <citation type="submission" date="2020-08" db="EMBL/GenBank/DDBJ databases">
        <title>Genomic Encyclopedia of Type Strains, Phase IV (KMG-IV): sequencing the most valuable type-strain genomes for metagenomic binning, comparative biology and taxonomic classification.</title>
        <authorList>
            <person name="Goeker M."/>
        </authorList>
    </citation>
    <scope>NUCLEOTIDE SEQUENCE [LARGE SCALE GENOMIC DNA]</scope>
    <source>
        <strain evidence="1 2">DSM 100039</strain>
    </source>
</reference>